<dbReference type="RefSeq" id="WP_104145714.1">
    <property type="nucleotide sequence ID" value="NZ_PREU01000019.1"/>
</dbReference>
<dbReference type="Proteomes" id="UP000239990">
    <property type="component" value="Unassembled WGS sequence"/>
</dbReference>
<dbReference type="InterPro" id="IPR001482">
    <property type="entry name" value="T2SS/T4SS_dom"/>
</dbReference>
<dbReference type="GO" id="GO:0005524">
    <property type="term" value="F:ATP binding"/>
    <property type="evidence" value="ECO:0007669"/>
    <property type="project" value="UniProtKB-KW"/>
</dbReference>
<dbReference type="Gene3D" id="3.40.50.300">
    <property type="entry name" value="P-loop containing nucleotide triphosphate hydrolases"/>
    <property type="match status" value="1"/>
</dbReference>
<gene>
    <name evidence="5" type="ORF">C4E15_28355</name>
</gene>
<sequence>MSPRSIPSSSQPPPLLGTLDDIARLTPALVRALAREFDLASLAGRLCPVLLDSGEVAIFAVKEYVHGDAIDELQRMVAAAGYRLAVPLRYQLPAPLLLMIARGQLTASGVGGSGAGPQADRASALAALFLDIVRWGVLQGASDVHINVNRRNETCDIRYTINGDYVSTDRFAGLSNDTLLEVLAVAWMDVRGGNGAVFDPALEQQGRLAFVVDGIPIVLRWASLAADAGPSVCLRILRLDATADGNLQTLGYPPGQIATLLRARDREGGAIVLAGVVGSGKSTTIATLMRGIDPKRKVITLEDPVEYIIANALQNTLGGALAESAWASFDAKLKTIKRSAMNDLLIGEIRDVNTGRAFMDLASSGISLYATTHAGAAAMIPERLASDAIGVSRDFLATPGILKLLVYQTLLPRLCPACALPVDSLWRAADAVGGVEGAYAAYDAAGWRAWVHALQGTYQLDAGQLRVRNADGCPACRRPQLSQLNGTSGRSVAAEMIEPERLDGFLNRVRARDNAGLDKLVREAGFQSGTEPEAAGQDWRESATRGARALHCALLKVSTGEVDPRALLRRFDVPMGAPAAAVRQTPRGAS</sequence>
<dbReference type="SMART" id="SM00382">
    <property type="entry name" value="AAA"/>
    <property type="match status" value="1"/>
</dbReference>
<feature type="domain" description="AAA+ ATPase" evidence="4">
    <location>
        <begin position="267"/>
        <end position="581"/>
    </location>
</feature>
<dbReference type="PANTHER" id="PTHR30258:SF1">
    <property type="entry name" value="PROTEIN TRANSPORT PROTEIN HOFB HOMOLOG"/>
    <property type="match status" value="1"/>
</dbReference>
<dbReference type="GO" id="GO:0016887">
    <property type="term" value="F:ATP hydrolysis activity"/>
    <property type="evidence" value="ECO:0007669"/>
    <property type="project" value="TreeGrafter"/>
</dbReference>
<reference evidence="5 6" key="1">
    <citation type="submission" date="2018-02" db="EMBL/GenBank/DDBJ databases">
        <title>Draft Genome of Achromobacter spanius stain 6.</title>
        <authorList>
            <person name="Gunasekera T.S."/>
            <person name="Radwan O."/>
            <person name="Ruiz O.N."/>
        </authorList>
    </citation>
    <scope>NUCLEOTIDE SEQUENCE [LARGE SCALE GENOMIC DNA]</scope>
    <source>
        <strain evidence="5 6">6</strain>
    </source>
</reference>
<evidence type="ECO:0000313" key="5">
    <source>
        <dbReference type="EMBL" id="PPA72877.1"/>
    </source>
</evidence>
<accession>A0A2S5GIK0</accession>
<dbReference type="EMBL" id="PREU01000019">
    <property type="protein sequence ID" value="PPA72877.1"/>
    <property type="molecule type" value="Genomic_DNA"/>
</dbReference>
<name>A0A2S5GIK0_9BURK</name>
<comment type="caution">
    <text evidence="5">The sequence shown here is derived from an EMBL/GenBank/DDBJ whole genome shotgun (WGS) entry which is preliminary data.</text>
</comment>
<dbReference type="AlphaFoldDB" id="A0A2S5GIK0"/>
<protein>
    <submittedName>
        <fullName evidence="5">General secretion pathway protein</fullName>
    </submittedName>
</protein>
<keyword evidence="3" id="KW-0067">ATP-binding</keyword>
<dbReference type="Gene3D" id="3.30.450.90">
    <property type="match status" value="1"/>
</dbReference>
<dbReference type="GO" id="GO:0005886">
    <property type="term" value="C:plasma membrane"/>
    <property type="evidence" value="ECO:0007669"/>
    <property type="project" value="TreeGrafter"/>
</dbReference>
<evidence type="ECO:0000256" key="1">
    <source>
        <dbReference type="ARBA" id="ARBA00006611"/>
    </source>
</evidence>
<organism evidence="5 6">
    <name type="scientific">Achromobacter spanius</name>
    <dbReference type="NCBI Taxonomy" id="217203"/>
    <lineage>
        <taxon>Bacteria</taxon>
        <taxon>Pseudomonadati</taxon>
        <taxon>Pseudomonadota</taxon>
        <taxon>Betaproteobacteria</taxon>
        <taxon>Burkholderiales</taxon>
        <taxon>Alcaligenaceae</taxon>
        <taxon>Achromobacter</taxon>
    </lineage>
</organism>
<evidence type="ECO:0000259" key="4">
    <source>
        <dbReference type="SMART" id="SM00382"/>
    </source>
</evidence>
<comment type="similarity">
    <text evidence="1">Belongs to the GSP E family.</text>
</comment>
<dbReference type="InterPro" id="IPR027417">
    <property type="entry name" value="P-loop_NTPase"/>
</dbReference>
<evidence type="ECO:0000313" key="6">
    <source>
        <dbReference type="Proteomes" id="UP000239990"/>
    </source>
</evidence>
<dbReference type="InterPro" id="IPR003593">
    <property type="entry name" value="AAA+_ATPase"/>
</dbReference>
<dbReference type="Pfam" id="PF00437">
    <property type="entry name" value="T2SSE"/>
    <property type="match status" value="1"/>
</dbReference>
<evidence type="ECO:0000256" key="2">
    <source>
        <dbReference type="ARBA" id="ARBA00022741"/>
    </source>
</evidence>
<dbReference type="PANTHER" id="PTHR30258">
    <property type="entry name" value="TYPE II SECRETION SYSTEM PROTEIN GSPE-RELATED"/>
    <property type="match status" value="1"/>
</dbReference>
<proteinExistence type="inferred from homology"/>
<dbReference type="OrthoDB" id="5790493at2"/>
<evidence type="ECO:0000256" key="3">
    <source>
        <dbReference type="ARBA" id="ARBA00022840"/>
    </source>
</evidence>
<keyword evidence="2" id="KW-0547">Nucleotide-binding</keyword>
<dbReference type="SUPFAM" id="SSF52540">
    <property type="entry name" value="P-loop containing nucleoside triphosphate hydrolases"/>
    <property type="match status" value="1"/>
</dbReference>